<proteinExistence type="predicted"/>
<accession>A0A8J4CXJ7</accession>
<evidence type="ECO:0000313" key="2">
    <source>
        <dbReference type="Proteomes" id="UP000747110"/>
    </source>
</evidence>
<name>A0A8J4CXJ7_9CHLO</name>
<comment type="caution">
    <text evidence="1">The sequence shown here is derived from an EMBL/GenBank/DDBJ whole genome shotgun (WGS) entry which is preliminary data.</text>
</comment>
<dbReference type="AlphaFoldDB" id="A0A8J4CXJ7"/>
<evidence type="ECO:0000313" key="1">
    <source>
        <dbReference type="EMBL" id="GIL90952.1"/>
    </source>
</evidence>
<organism evidence="1 2">
    <name type="scientific">Volvox reticuliferus</name>
    <dbReference type="NCBI Taxonomy" id="1737510"/>
    <lineage>
        <taxon>Eukaryota</taxon>
        <taxon>Viridiplantae</taxon>
        <taxon>Chlorophyta</taxon>
        <taxon>core chlorophytes</taxon>
        <taxon>Chlorophyceae</taxon>
        <taxon>CS clade</taxon>
        <taxon>Chlamydomonadales</taxon>
        <taxon>Volvocaceae</taxon>
        <taxon>Volvox</taxon>
    </lineage>
</organism>
<protein>
    <submittedName>
        <fullName evidence="1">Uncharacterized protein</fullName>
    </submittedName>
</protein>
<keyword evidence="2" id="KW-1185">Reference proteome</keyword>
<sequence>MGVHEAVGLWDAIVAALLQRLVGPLWRLVCTPWRLTTVLWGRSTLGRALPAALAGLVYGRVWLAQLKVMETRSRVTVVWLLATAPGAQARPQPAWVVDAVAVSGRSLTRPGTQGRGFYIYPEGHVTSRHARNAVAVGHPSISPCGFSHGHEHQGDAEGIERFVSGTWLPPLSCGEQHAVRGCGL</sequence>
<dbReference type="EMBL" id="BNCP01000061">
    <property type="protein sequence ID" value="GIL90952.1"/>
    <property type="molecule type" value="Genomic_DNA"/>
</dbReference>
<dbReference type="Proteomes" id="UP000747110">
    <property type="component" value="Unassembled WGS sequence"/>
</dbReference>
<gene>
    <name evidence="1" type="ORF">Vretifemale_18645</name>
</gene>
<reference evidence="1" key="1">
    <citation type="journal article" date="2021" name="Proc. Natl. Acad. Sci. U.S.A.">
        <title>Three genomes in the algal genus Volvox reveal the fate of a haploid sex-determining region after a transition to homothallism.</title>
        <authorList>
            <person name="Yamamoto K."/>
            <person name="Hamaji T."/>
            <person name="Kawai-Toyooka H."/>
            <person name="Matsuzaki R."/>
            <person name="Takahashi F."/>
            <person name="Nishimura Y."/>
            <person name="Kawachi M."/>
            <person name="Noguchi H."/>
            <person name="Minakuchi Y."/>
            <person name="Umen J.G."/>
            <person name="Toyoda A."/>
            <person name="Nozaki H."/>
        </authorList>
    </citation>
    <scope>NUCLEOTIDE SEQUENCE</scope>
    <source>
        <strain evidence="1">NIES-3786</strain>
    </source>
</reference>